<keyword evidence="5" id="KW-1133">Transmembrane helix</keyword>
<reference evidence="9 10" key="1">
    <citation type="submission" date="2020-08" db="EMBL/GenBank/DDBJ databases">
        <authorList>
            <person name="Hejnol A."/>
        </authorList>
    </citation>
    <scope>NUCLEOTIDE SEQUENCE [LARGE SCALE GENOMIC DNA]</scope>
</reference>
<dbReference type="PROSITE" id="PS50068">
    <property type="entry name" value="LDLRA_2"/>
    <property type="match status" value="2"/>
</dbReference>
<dbReference type="AlphaFoldDB" id="A0A7I8WE27"/>
<evidence type="ECO:0000256" key="8">
    <source>
        <dbReference type="PROSITE-ProRule" id="PRU00124"/>
    </source>
</evidence>
<dbReference type="SMART" id="SM00192">
    <property type="entry name" value="LDLa"/>
    <property type="match status" value="3"/>
</dbReference>
<dbReference type="GO" id="GO:0012505">
    <property type="term" value="C:endomembrane system"/>
    <property type="evidence" value="ECO:0007669"/>
    <property type="project" value="UniProtKB-SubCell"/>
</dbReference>
<name>A0A7I8WE27_9ANNE</name>
<evidence type="ECO:0000256" key="3">
    <source>
        <dbReference type="ARBA" id="ARBA00022692"/>
    </source>
</evidence>
<dbReference type="PANTHER" id="PTHR24270">
    <property type="entry name" value="LOW-DENSITY LIPOPROTEIN RECEPTOR-RELATED"/>
    <property type="match status" value="1"/>
</dbReference>
<protein>
    <submittedName>
        <fullName evidence="9">DgyrCDS14571</fullName>
    </submittedName>
</protein>
<dbReference type="Gene3D" id="4.10.400.10">
    <property type="entry name" value="Low-density Lipoprotein Receptor"/>
    <property type="match status" value="1"/>
</dbReference>
<dbReference type="Proteomes" id="UP000549394">
    <property type="component" value="Unassembled WGS sequence"/>
</dbReference>
<keyword evidence="10" id="KW-1185">Reference proteome</keyword>
<dbReference type="OrthoDB" id="10017719at2759"/>
<dbReference type="InterPro" id="IPR036055">
    <property type="entry name" value="LDL_receptor-like_sf"/>
</dbReference>
<feature type="disulfide bond" evidence="8">
    <location>
        <begin position="156"/>
        <end position="171"/>
    </location>
</feature>
<gene>
    <name evidence="9" type="ORF">DGYR_LOCUS13685</name>
</gene>
<comment type="caution">
    <text evidence="9">The sequence shown here is derived from an EMBL/GenBank/DDBJ whole genome shotgun (WGS) entry which is preliminary data.</text>
</comment>
<proteinExistence type="predicted"/>
<keyword evidence="6" id="KW-0472">Membrane</keyword>
<dbReference type="PROSITE" id="PS01209">
    <property type="entry name" value="LDLRA_1"/>
    <property type="match status" value="1"/>
</dbReference>
<dbReference type="CDD" id="cd00112">
    <property type="entry name" value="LDLa"/>
    <property type="match status" value="1"/>
</dbReference>
<keyword evidence="3" id="KW-0812">Transmembrane</keyword>
<dbReference type="GO" id="GO:0005886">
    <property type="term" value="C:plasma membrane"/>
    <property type="evidence" value="ECO:0007669"/>
    <property type="project" value="TreeGrafter"/>
</dbReference>
<evidence type="ECO:0000256" key="4">
    <source>
        <dbReference type="ARBA" id="ARBA00022737"/>
    </source>
</evidence>
<keyword evidence="7 8" id="KW-1015">Disulfide bond</keyword>
<evidence type="ECO:0000313" key="9">
    <source>
        <dbReference type="EMBL" id="CAD5126442.1"/>
    </source>
</evidence>
<dbReference type="SUPFAM" id="SSF57424">
    <property type="entry name" value="LDL receptor-like module"/>
    <property type="match status" value="1"/>
</dbReference>
<dbReference type="InterPro" id="IPR050685">
    <property type="entry name" value="LDLR"/>
</dbReference>
<organism evidence="9 10">
    <name type="scientific">Dimorphilus gyrociliatus</name>
    <dbReference type="NCBI Taxonomy" id="2664684"/>
    <lineage>
        <taxon>Eukaryota</taxon>
        <taxon>Metazoa</taxon>
        <taxon>Spiralia</taxon>
        <taxon>Lophotrochozoa</taxon>
        <taxon>Annelida</taxon>
        <taxon>Polychaeta</taxon>
        <taxon>Polychaeta incertae sedis</taxon>
        <taxon>Dinophilidae</taxon>
        <taxon>Dimorphilus</taxon>
    </lineage>
</organism>
<dbReference type="Gene3D" id="2.40.128.620">
    <property type="match status" value="1"/>
</dbReference>
<dbReference type="Pfam" id="PF00057">
    <property type="entry name" value="Ldl_recept_a"/>
    <property type="match status" value="1"/>
</dbReference>
<keyword evidence="4" id="KW-0677">Repeat</keyword>
<evidence type="ECO:0000256" key="5">
    <source>
        <dbReference type="ARBA" id="ARBA00022989"/>
    </source>
</evidence>
<comment type="subcellular location">
    <subcellularLocation>
        <location evidence="2">Endomembrane system</location>
    </subcellularLocation>
    <subcellularLocation>
        <location evidence="1">Membrane</location>
        <topology evidence="1">Single-pass membrane protein</topology>
    </subcellularLocation>
</comment>
<dbReference type="EMBL" id="CAJFCJ010000048">
    <property type="protein sequence ID" value="CAD5126442.1"/>
    <property type="molecule type" value="Genomic_DNA"/>
</dbReference>
<dbReference type="InterPro" id="IPR002172">
    <property type="entry name" value="LDrepeatLR_classA_rpt"/>
</dbReference>
<evidence type="ECO:0000256" key="1">
    <source>
        <dbReference type="ARBA" id="ARBA00004167"/>
    </source>
</evidence>
<comment type="caution">
    <text evidence="8">Lacks conserved residue(s) required for the propagation of feature annotation.</text>
</comment>
<dbReference type="GO" id="GO:0016192">
    <property type="term" value="P:vesicle-mediated transport"/>
    <property type="evidence" value="ECO:0007669"/>
    <property type="project" value="UniProtKB-ARBA"/>
</dbReference>
<dbReference type="InterPro" id="IPR023415">
    <property type="entry name" value="LDLR_class-A_CS"/>
</dbReference>
<evidence type="ECO:0000256" key="6">
    <source>
        <dbReference type="ARBA" id="ARBA00023136"/>
    </source>
</evidence>
<evidence type="ECO:0000256" key="7">
    <source>
        <dbReference type="ARBA" id="ARBA00023157"/>
    </source>
</evidence>
<dbReference type="PRINTS" id="PR00261">
    <property type="entry name" value="LDLRECEPTOR"/>
</dbReference>
<accession>A0A7I8WE27</accession>
<sequence length="176" mass="20588">MVKMKEIACIKKSAICDGIRNCIDYSDEDCNGNNCKDNEIFCDRKCVGMEYQCDLRPDCQGFEDEKYSICKRYPGYILVFKKFSTYKSCQIFAKYFDVQASKYDKKCHLRYNSIGDLLTKVHYPFQDLFFCYTTHCNIGEYQCYGVNFCIPMKNVCDGEKHCDYGDDEDFCTIGKK</sequence>
<evidence type="ECO:0000256" key="2">
    <source>
        <dbReference type="ARBA" id="ARBA00004308"/>
    </source>
</evidence>
<evidence type="ECO:0000313" key="10">
    <source>
        <dbReference type="Proteomes" id="UP000549394"/>
    </source>
</evidence>